<gene>
    <name evidence="9" type="ORF">H9734_02345</name>
</gene>
<dbReference type="GO" id="GO:0022857">
    <property type="term" value="F:transmembrane transporter activity"/>
    <property type="evidence" value="ECO:0007669"/>
    <property type="project" value="InterPro"/>
</dbReference>
<dbReference type="GO" id="GO:0015744">
    <property type="term" value="P:succinate transport"/>
    <property type="evidence" value="ECO:0007669"/>
    <property type="project" value="TreeGrafter"/>
</dbReference>
<keyword evidence="5 7" id="KW-0472">Membrane</keyword>
<feature type="transmembrane region" description="Helical" evidence="7">
    <location>
        <begin position="225"/>
        <end position="248"/>
    </location>
</feature>
<dbReference type="PANTHER" id="PTHR34390:SF2">
    <property type="entry name" value="SUCCINATE TRANSPORTER SUBUNIT YJJP-RELATED"/>
    <property type="match status" value="1"/>
</dbReference>
<protein>
    <submittedName>
        <fullName evidence="9">Threonine/serine exporter family protein</fullName>
    </submittedName>
</protein>
<dbReference type="InterPro" id="IPR050539">
    <property type="entry name" value="ThrE_Dicarb/AminoAcid_Exp"/>
</dbReference>
<dbReference type="PANTHER" id="PTHR34390">
    <property type="entry name" value="UPF0442 PROTEIN YJJB-RELATED"/>
    <property type="match status" value="1"/>
</dbReference>
<evidence type="ECO:0000256" key="5">
    <source>
        <dbReference type="ARBA" id="ARBA00023136"/>
    </source>
</evidence>
<evidence type="ECO:0000256" key="1">
    <source>
        <dbReference type="ARBA" id="ARBA00004651"/>
    </source>
</evidence>
<reference evidence="9" key="2">
    <citation type="submission" date="2021-04" db="EMBL/GenBank/DDBJ databases">
        <authorList>
            <person name="Gilroy R."/>
        </authorList>
    </citation>
    <scope>NUCLEOTIDE SEQUENCE</scope>
    <source>
        <strain evidence="9">CHK183-1962</strain>
    </source>
</reference>
<evidence type="ECO:0000259" key="8">
    <source>
        <dbReference type="Pfam" id="PF06738"/>
    </source>
</evidence>
<dbReference type="AlphaFoldDB" id="A0A9D1XC72"/>
<feature type="transmembrane region" description="Helical" evidence="7">
    <location>
        <begin position="121"/>
        <end position="148"/>
    </location>
</feature>
<keyword evidence="4 7" id="KW-1133">Transmembrane helix</keyword>
<dbReference type="Pfam" id="PF06738">
    <property type="entry name" value="ThrE"/>
    <property type="match status" value="1"/>
</dbReference>
<keyword evidence="2" id="KW-1003">Cell membrane</keyword>
<feature type="transmembrane region" description="Helical" evidence="7">
    <location>
        <begin position="160"/>
        <end position="182"/>
    </location>
</feature>
<comment type="subcellular location">
    <subcellularLocation>
        <location evidence="1">Cell membrane</location>
        <topology evidence="1">Multi-pass membrane protein</topology>
    </subcellularLocation>
</comment>
<comment type="caution">
    <text evidence="9">The sequence shown here is derived from an EMBL/GenBank/DDBJ whole genome shotgun (WGS) entry which is preliminary data.</text>
</comment>
<accession>A0A9D1XC72</accession>
<feature type="domain" description="Threonine/serine exporter-like N-terminal" evidence="8">
    <location>
        <begin position="10"/>
        <end position="247"/>
    </location>
</feature>
<sequence>MDYKLLLDSVVMAGEIMLRSGAETWRVEDTMLRMLRMSKLKTAQVFAMTTGFTVTLDDPSMDSLTVVRRIETRSMNLERVDQINQISRNFCCGDLTVEEMFRAVKKIYREPGDRKAHLPGYMILTAGFTLMLGAAVSDAAVAAIAGLISGLGVWGCRKVGLHVFLVNAIGAFLIGVTAILCTRMLPGNYELHSIIIGSIMPLVPGVAITNAVYDTLHGDYISGAARMLEAFVTAAAIGIGVGISMALFQLI</sequence>
<organism evidence="9 10">
    <name type="scientific">Candidatus Fusicatenibacter merdavium</name>
    <dbReference type="NCBI Taxonomy" id="2838600"/>
    <lineage>
        <taxon>Bacteria</taxon>
        <taxon>Bacillati</taxon>
        <taxon>Bacillota</taxon>
        <taxon>Clostridia</taxon>
        <taxon>Lachnospirales</taxon>
        <taxon>Lachnospiraceae</taxon>
        <taxon>Fusicatenibacter</taxon>
    </lineage>
</organism>
<comment type="similarity">
    <text evidence="6">Belongs to the ThrE exporter (TC 2.A.79) family.</text>
</comment>
<evidence type="ECO:0000313" key="10">
    <source>
        <dbReference type="Proteomes" id="UP000886890"/>
    </source>
</evidence>
<dbReference type="GO" id="GO:0005886">
    <property type="term" value="C:plasma membrane"/>
    <property type="evidence" value="ECO:0007669"/>
    <property type="project" value="UniProtKB-SubCell"/>
</dbReference>
<reference evidence="9" key="1">
    <citation type="journal article" date="2021" name="PeerJ">
        <title>Extensive microbial diversity within the chicken gut microbiome revealed by metagenomics and culture.</title>
        <authorList>
            <person name="Gilroy R."/>
            <person name="Ravi A."/>
            <person name="Getino M."/>
            <person name="Pursley I."/>
            <person name="Horton D.L."/>
            <person name="Alikhan N.F."/>
            <person name="Baker D."/>
            <person name="Gharbi K."/>
            <person name="Hall N."/>
            <person name="Watson M."/>
            <person name="Adriaenssens E.M."/>
            <person name="Foster-Nyarko E."/>
            <person name="Jarju S."/>
            <person name="Secka A."/>
            <person name="Antonio M."/>
            <person name="Oren A."/>
            <person name="Chaudhuri R.R."/>
            <person name="La Ragione R."/>
            <person name="Hildebrand F."/>
            <person name="Pallen M.J."/>
        </authorList>
    </citation>
    <scope>NUCLEOTIDE SEQUENCE</scope>
    <source>
        <strain evidence="9">CHK183-1962</strain>
    </source>
</reference>
<dbReference type="EMBL" id="DXEK01000039">
    <property type="protein sequence ID" value="HIX76426.1"/>
    <property type="molecule type" value="Genomic_DNA"/>
</dbReference>
<feature type="transmembrane region" description="Helical" evidence="7">
    <location>
        <begin position="194"/>
        <end position="213"/>
    </location>
</feature>
<evidence type="ECO:0000256" key="4">
    <source>
        <dbReference type="ARBA" id="ARBA00022989"/>
    </source>
</evidence>
<keyword evidence="3 7" id="KW-0812">Transmembrane</keyword>
<dbReference type="InterPro" id="IPR010619">
    <property type="entry name" value="ThrE-like_N"/>
</dbReference>
<dbReference type="Proteomes" id="UP000886890">
    <property type="component" value="Unassembled WGS sequence"/>
</dbReference>
<evidence type="ECO:0000313" key="9">
    <source>
        <dbReference type="EMBL" id="HIX76426.1"/>
    </source>
</evidence>
<evidence type="ECO:0000256" key="6">
    <source>
        <dbReference type="ARBA" id="ARBA00034125"/>
    </source>
</evidence>
<proteinExistence type="inferred from homology"/>
<evidence type="ECO:0000256" key="7">
    <source>
        <dbReference type="SAM" id="Phobius"/>
    </source>
</evidence>
<evidence type="ECO:0000256" key="2">
    <source>
        <dbReference type="ARBA" id="ARBA00022475"/>
    </source>
</evidence>
<name>A0A9D1XC72_9FIRM</name>
<evidence type="ECO:0000256" key="3">
    <source>
        <dbReference type="ARBA" id="ARBA00022692"/>
    </source>
</evidence>